<evidence type="ECO:0000256" key="2">
    <source>
        <dbReference type="ARBA" id="ARBA00022763"/>
    </source>
</evidence>
<evidence type="ECO:0000256" key="5">
    <source>
        <dbReference type="ARBA" id="ARBA00023239"/>
    </source>
</evidence>
<feature type="domain" description="LsmAD" evidence="11">
    <location>
        <begin position="266"/>
        <end position="341"/>
    </location>
</feature>
<reference evidence="12 13" key="1">
    <citation type="submission" date="2021-12" db="EMBL/GenBank/DDBJ databases">
        <title>High titer production of polyol ester of fatty acids by Rhodotorula paludigena BS15 towards product separation-free biomass refinery.</title>
        <authorList>
            <person name="Mano J."/>
            <person name="Ono H."/>
            <person name="Tanaka T."/>
            <person name="Naito K."/>
            <person name="Sushida H."/>
            <person name="Ike M."/>
            <person name="Tokuyasu K."/>
            <person name="Kitaoka M."/>
        </authorList>
    </citation>
    <scope>NUCLEOTIDE SEQUENCE [LARGE SCALE GENOMIC DNA]</scope>
    <source>
        <strain evidence="12 13">BS15</strain>
    </source>
</reference>
<dbReference type="GO" id="GO:0003677">
    <property type="term" value="F:DNA binding"/>
    <property type="evidence" value="ECO:0007669"/>
    <property type="project" value="UniProtKB-UniRule"/>
</dbReference>
<keyword evidence="8" id="KW-0496">Mitochondrion</keyword>
<dbReference type="EMBL" id="BQKY01000003">
    <property type="protein sequence ID" value="GJN88757.1"/>
    <property type="molecule type" value="Genomic_DNA"/>
</dbReference>
<dbReference type="GO" id="GO:0006285">
    <property type="term" value="P:base-excision repair, AP site formation"/>
    <property type="evidence" value="ECO:0007669"/>
    <property type="project" value="UniProtKB-UniRule"/>
</dbReference>
<dbReference type="Pfam" id="PF14438">
    <property type="entry name" value="SM-ATX"/>
    <property type="match status" value="1"/>
</dbReference>
<comment type="caution">
    <text evidence="8">Lacks conserved residue(s) required for the propagation of feature annotation.</text>
</comment>
<comment type="catalytic activity">
    <reaction evidence="7 8">
        <text>2'-deoxyribonucleotide-(2'-deoxyribose 5'-phosphate)-2'-deoxyribonucleotide-DNA = a 3'-end 2'-deoxyribonucleotide-(2,3-dehydro-2,3-deoxyribose 5'-phosphate)-DNA + a 5'-end 5'-phospho-2'-deoxyribonucleoside-DNA + H(+)</text>
        <dbReference type="Rhea" id="RHEA:66592"/>
        <dbReference type="Rhea" id="RHEA-COMP:13180"/>
        <dbReference type="Rhea" id="RHEA-COMP:16897"/>
        <dbReference type="Rhea" id="RHEA-COMP:17067"/>
        <dbReference type="ChEBI" id="CHEBI:15378"/>
        <dbReference type="ChEBI" id="CHEBI:136412"/>
        <dbReference type="ChEBI" id="CHEBI:157695"/>
        <dbReference type="ChEBI" id="CHEBI:167181"/>
        <dbReference type="EC" id="4.2.99.18"/>
    </reaction>
</comment>
<feature type="region of interest" description="Disordered" evidence="9">
    <location>
        <begin position="610"/>
        <end position="632"/>
    </location>
</feature>
<dbReference type="PANTHER" id="PTHR43286">
    <property type="entry name" value="ENDONUCLEASE III-LIKE PROTEIN 1"/>
    <property type="match status" value="1"/>
</dbReference>
<feature type="compositionally biased region" description="Low complexity" evidence="9">
    <location>
        <begin position="1"/>
        <end position="27"/>
    </location>
</feature>
<evidence type="ECO:0000256" key="7">
    <source>
        <dbReference type="ARBA" id="ARBA00044632"/>
    </source>
</evidence>
<dbReference type="FunFam" id="1.10.340.30:FF:000001">
    <property type="entry name" value="Endonuclease III"/>
    <property type="match status" value="1"/>
</dbReference>
<dbReference type="Pfam" id="PF06741">
    <property type="entry name" value="LsmAD"/>
    <property type="match status" value="1"/>
</dbReference>
<dbReference type="EC" id="4.2.99.18" evidence="8"/>
<dbReference type="GO" id="GO:0005634">
    <property type="term" value="C:nucleus"/>
    <property type="evidence" value="ECO:0007669"/>
    <property type="project" value="UniProtKB-SubCell"/>
</dbReference>
<feature type="region of interest" description="Disordered" evidence="9">
    <location>
        <begin position="1026"/>
        <end position="1090"/>
    </location>
</feature>
<feature type="region of interest" description="Disordered" evidence="9">
    <location>
        <begin position="1"/>
        <end position="65"/>
    </location>
</feature>
<feature type="region of interest" description="Disordered" evidence="9">
    <location>
        <begin position="469"/>
        <end position="569"/>
    </location>
</feature>
<dbReference type="CDD" id="cd00056">
    <property type="entry name" value="ENDO3c"/>
    <property type="match status" value="1"/>
</dbReference>
<feature type="compositionally biased region" description="Basic and acidic residues" evidence="9">
    <location>
        <begin position="1079"/>
        <end position="1090"/>
    </location>
</feature>
<proteinExistence type="inferred from homology"/>
<feature type="compositionally biased region" description="Low complexity" evidence="9">
    <location>
        <begin position="547"/>
        <end position="569"/>
    </location>
</feature>
<feature type="compositionally biased region" description="Pro residues" evidence="9">
    <location>
        <begin position="869"/>
        <end position="887"/>
    </location>
</feature>
<feature type="compositionally biased region" description="Low complexity" evidence="9">
    <location>
        <begin position="522"/>
        <end position="531"/>
    </location>
</feature>
<dbReference type="Pfam" id="PF00730">
    <property type="entry name" value="HhH-GPD"/>
    <property type="match status" value="1"/>
</dbReference>
<evidence type="ECO:0000256" key="8">
    <source>
        <dbReference type="HAMAP-Rule" id="MF_03183"/>
    </source>
</evidence>
<feature type="compositionally biased region" description="Basic residues" evidence="9">
    <location>
        <begin position="1068"/>
        <end position="1078"/>
    </location>
</feature>
<dbReference type="EC" id="3.2.2.-" evidence="8"/>
<evidence type="ECO:0000259" key="11">
    <source>
        <dbReference type="SMART" id="SM01272"/>
    </source>
</evidence>
<dbReference type="Proteomes" id="UP001342314">
    <property type="component" value="Unassembled WGS sequence"/>
</dbReference>
<dbReference type="GO" id="GO:0140078">
    <property type="term" value="F:class I DNA-(apurinic or apyrimidinic site) endonuclease activity"/>
    <property type="evidence" value="ECO:0007669"/>
    <property type="project" value="UniProtKB-EC"/>
</dbReference>
<dbReference type="GO" id="GO:0005739">
    <property type="term" value="C:mitochondrion"/>
    <property type="evidence" value="ECO:0007669"/>
    <property type="project" value="UniProtKB-SubCell"/>
</dbReference>
<evidence type="ECO:0000256" key="3">
    <source>
        <dbReference type="ARBA" id="ARBA00022801"/>
    </source>
</evidence>
<dbReference type="SMART" id="SM01272">
    <property type="entry name" value="LsmAD"/>
    <property type="match status" value="1"/>
</dbReference>
<dbReference type="PANTHER" id="PTHR43286:SF1">
    <property type="entry name" value="ENDONUCLEASE III-LIKE PROTEIN 1"/>
    <property type="match status" value="1"/>
</dbReference>
<feature type="compositionally biased region" description="Low complexity" evidence="9">
    <location>
        <begin position="354"/>
        <end position="400"/>
    </location>
</feature>
<dbReference type="GO" id="GO:0000703">
    <property type="term" value="F:oxidized pyrimidine nucleobase lesion DNA N-glycosylase activity"/>
    <property type="evidence" value="ECO:0007669"/>
    <property type="project" value="UniProtKB-UniRule"/>
</dbReference>
<dbReference type="InterPro" id="IPR009604">
    <property type="entry name" value="LsmAD_domain"/>
</dbReference>
<sequence>MAASSAASASSSPAASDEGAGALAPAGAGAGAGAGADWDVLAVGRSESPSSMERRRPSDDNHSAPHHDRWAWILLALTGHPVVATLKGGTRVRGILAAATPDQGDLSIALRHAAYLDPSPDASSAAAPPKPALLINGRDLVALEAADLALDLVGHPSSAASSSSSRPANSAAADARDSFRTDTDISGQARLGKERTLQAWGAGVGAGGADDSGWGAGAADDSLEGGGLSLEDEYAPSSNHHRRGVNGGGNKPGKGWDQFAANERQFGLKTDYDDELYTTKLDRSGADFKAREARAAQLEREIMKGTSALANNAHVAEERGEQAPDDGTLNEEDRYGAVIRGEGAYVPPGARKAALARLQQGQQQQQQNGAADAAAAPAITTTAPPAASAAAGASDAPSAQGGTGNGKDLQSSLQHFVTNERVRLEQRKAQMQQAQQQALAKKEQDSKLASLVQWSQTFKNPYPLSDELATILGKKPGSSTSAQRAPSTAGGASTGSPAVSPTATNRTAPSAPAKSPSPAPPAAASSALKKPFVAEIPPFDPARAKARQAASDAAHKAGGATSPAPAPAASAAPAAAPAAALQPKAPTSKLSATSAAFVFKPRASAAPFTPGASLGAGKPTSPAPPPAAPAAATAAPIASSSAAAPPAAPASASTSTGAALNPFFGDKQIKKGSSSMHVKEDFTPFKTGVLAEPNSIAPQWSQFSGKPYRAIYPPQAHPLGIADEAAAAQAAQQAQQQAVQAHQAMQQQQAMQMAGGGAAGGPGGIMDPNSVAAIAQAQAAHHQQQQQHHHPQQQQQHHPHQHHQQQQQMHHHPHLQQHLHAAAVMGMHGGGGAMPPPPPSGAQGFHPGAPPFGGAPPFPGPGVGARGSVPPPPPFQGFVPPPPPPPHGAQGSPFPGPPPLPQGSAPMFASPPLAGTSPHPPHSMLAVAAQVQQANGMSSPPPGAGGAAGGGAGGARYMPWTPGQNPDCARTSRLVSLSLPGGDSLSPPFLDPIATVQRLIKSSRMAPLRTRTSTYSARVTLYEPTASASTSTATAPSPLRRSTRSTPLPTAAAKLEEDEEEAKDVKPAKKPKSPRKPKAHVERLEVPHPPPKRWEETYEVIRRQRERIVAPVDLMGCEQGGRDGKKKEGVEPLVESDKDRRLSIIVSLMLSSQTKDPVTHQATMNLRNDLPGGLTLDALEAASVEEIDKCICKVGFHNTKAKNLKLLATRLRELHDGDVPDDLPSLLAIVGVGPKMAYLYLQATGKNLGIGVDTHVHRITNRLRWHKKETQTAEQTRLNLESWLPQHLWPKVNKMLVGFGQEVCKPVAPRCDLCDVAEAKLCPSRRVVTASPKKRQVKVEVEVKEESAGGDPQVEVKLEEQETERVFAVKADEDGGLFVEAEVEVKEEAVEVPVPAS</sequence>
<dbReference type="InterPro" id="IPR030841">
    <property type="entry name" value="NTH1"/>
</dbReference>
<dbReference type="SUPFAM" id="SSF48150">
    <property type="entry name" value="DNA-glycosylase"/>
    <property type="match status" value="1"/>
</dbReference>
<keyword evidence="2 8" id="KW-0227">DNA damage</keyword>
<evidence type="ECO:0000256" key="4">
    <source>
        <dbReference type="ARBA" id="ARBA00023204"/>
    </source>
</evidence>
<feature type="region of interest" description="Disordered" evidence="9">
    <location>
        <begin position="775"/>
        <end position="965"/>
    </location>
</feature>
<keyword evidence="5 8" id="KW-0456">Lyase</keyword>
<evidence type="ECO:0000256" key="1">
    <source>
        <dbReference type="ARBA" id="ARBA00008343"/>
    </source>
</evidence>
<feature type="compositionally biased region" description="Basic and acidic residues" evidence="9">
    <location>
        <begin position="52"/>
        <end position="65"/>
    </location>
</feature>
<dbReference type="GO" id="GO:0006289">
    <property type="term" value="P:nucleotide-excision repair"/>
    <property type="evidence" value="ECO:0007669"/>
    <property type="project" value="TreeGrafter"/>
</dbReference>
<name>A0AAV5GHD0_9BASI</name>
<feature type="compositionally biased region" description="Low complexity" evidence="9">
    <location>
        <begin position="429"/>
        <end position="439"/>
    </location>
</feature>
<keyword evidence="6 8" id="KW-0326">Glycosidase</keyword>
<dbReference type="Gene3D" id="1.10.340.30">
    <property type="entry name" value="Hypothetical protein, domain 2"/>
    <property type="match status" value="1"/>
</dbReference>
<organism evidence="12 13">
    <name type="scientific">Rhodotorula paludigena</name>
    <dbReference type="NCBI Taxonomy" id="86838"/>
    <lineage>
        <taxon>Eukaryota</taxon>
        <taxon>Fungi</taxon>
        <taxon>Dikarya</taxon>
        <taxon>Basidiomycota</taxon>
        <taxon>Pucciniomycotina</taxon>
        <taxon>Microbotryomycetes</taxon>
        <taxon>Sporidiobolales</taxon>
        <taxon>Sporidiobolaceae</taxon>
        <taxon>Rhodotorula</taxon>
    </lineage>
</organism>
<keyword evidence="4 8" id="KW-0234">DNA repair</keyword>
<comment type="function">
    <text evidence="8">Bifunctional DNA N-glycosylase with associated apurinic/apyrimidinic (AP) lyase function that catalyzes the first step in base excision repair (BER), the primary repair pathway for the repair of oxidative DNA damage. The DNA N-glycosylase activity releases the damaged DNA base from DNA by cleaving the N-glycosidic bond, leaving an AP site. The AP lyase activity cleaves the phosphodiester bond 3' to the AP site by a beta-elimination. Primarily recognizes and repairs oxidative base damage of pyrimidines.</text>
</comment>
<gene>
    <name evidence="8" type="primary">NTH1</name>
    <name evidence="12" type="ORF">Rhopal_001725-T1</name>
</gene>
<dbReference type="InterPro" id="IPR003265">
    <property type="entry name" value="HhH-GPD_domain"/>
</dbReference>
<evidence type="ECO:0000313" key="13">
    <source>
        <dbReference type="Proteomes" id="UP001342314"/>
    </source>
</evidence>
<feature type="region of interest" description="Disordered" evidence="9">
    <location>
        <begin position="354"/>
        <end position="448"/>
    </location>
</feature>
<dbReference type="SMART" id="SM00478">
    <property type="entry name" value="ENDO3c"/>
    <property type="match status" value="1"/>
</dbReference>
<feature type="domain" description="HhH-GPD" evidence="10">
    <location>
        <begin position="1150"/>
        <end position="1302"/>
    </location>
</feature>
<feature type="compositionally biased region" description="Basic and acidic residues" evidence="9">
    <location>
        <begin position="174"/>
        <end position="183"/>
    </location>
</feature>
<dbReference type="Gene3D" id="1.10.1670.10">
    <property type="entry name" value="Helix-hairpin-Helix base-excision DNA repair enzymes (C-terminal)"/>
    <property type="match status" value="1"/>
</dbReference>
<keyword evidence="8" id="KW-0539">Nucleus</keyword>
<dbReference type="InterPro" id="IPR025852">
    <property type="entry name" value="SM_dom_ATX"/>
</dbReference>
<accession>A0AAV5GHD0</accession>
<protein>
    <recommendedName>
        <fullName evidence="8">Endonuclease III homolog</fullName>
        <ecNumber evidence="8">3.2.2.-</ecNumber>
        <ecNumber evidence="8">4.2.99.18</ecNumber>
    </recommendedName>
    <alternativeName>
        <fullName evidence="8">Bifunctional DNA N-glycosylase/DNA-(apurinic or apyrimidinic site) lyase</fullName>
        <shortName evidence="8">DNA glycosylase/AP lyase</shortName>
    </alternativeName>
</protein>
<feature type="compositionally biased region" description="Low complexity" evidence="9">
    <location>
        <begin position="1026"/>
        <end position="1038"/>
    </location>
</feature>
<evidence type="ECO:0000313" key="12">
    <source>
        <dbReference type="EMBL" id="GJN88757.1"/>
    </source>
</evidence>
<evidence type="ECO:0000256" key="9">
    <source>
        <dbReference type="SAM" id="MobiDB-lite"/>
    </source>
</evidence>
<feature type="compositionally biased region" description="Basic residues" evidence="9">
    <location>
        <begin position="787"/>
        <end position="817"/>
    </location>
</feature>
<keyword evidence="13" id="KW-1185">Reference proteome</keyword>
<feature type="region of interest" description="Disordered" evidence="9">
    <location>
        <begin position="155"/>
        <end position="187"/>
    </location>
</feature>
<dbReference type="HAMAP" id="MF_03183">
    <property type="entry name" value="Endonuclease_III_Nth"/>
    <property type="match status" value="1"/>
</dbReference>
<evidence type="ECO:0000259" key="10">
    <source>
        <dbReference type="SMART" id="SM00478"/>
    </source>
</evidence>
<feature type="compositionally biased region" description="Low complexity" evidence="9">
    <location>
        <begin position="155"/>
        <end position="173"/>
    </location>
</feature>
<comment type="caution">
    <text evidence="12">The sequence shown here is derived from an EMBL/GenBank/DDBJ whole genome shotgun (WGS) entry which is preliminary data.</text>
</comment>
<evidence type="ECO:0000256" key="6">
    <source>
        <dbReference type="ARBA" id="ARBA00023295"/>
    </source>
</evidence>
<feature type="region of interest" description="Disordered" evidence="9">
    <location>
        <begin position="209"/>
        <end position="257"/>
    </location>
</feature>
<dbReference type="InterPro" id="IPR023170">
    <property type="entry name" value="HhH_base_excis_C"/>
</dbReference>
<feature type="compositionally biased region" description="Low complexity" evidence="9">
    <location>
        <begin position="775"/>
        <end position="786"/>
    </location>
</feature>
<keyword evidence="3 8" id="KW-0378">Hydrolase</keyword>
<feature type="compositionally biased region" description="Basic and acidic residues" evidence="9">
    <location>
        <begin position="418"/>
        <end position="428"/>
    </location>
</feature>
<feature type="compositionally biased region" description="Polar residues" evidence="9">
    <location>
        <begin position="477"/>
        <end position="507"/>
    </location>
</feature>
<feature type="compositionally biased region" description="Gly residues" evidence="9">
    <location>
        <begin position="944"/>
        <end position="954"/>
    </location>
</feature>
<feature type="compositionally biased region" description="Polar residues" evidence="9">
    <location>
        <begin position="408"/>
        <end position="417"/>
    </location>
</feature>
<feature type="compositionally biased region" description="Pro residues" evidence="9">
    <location>
        <begin position="848"/>
        <end position="860"/>
    </location>
</feature>
<dbReference type="InterPro" id="IPR011257">
    <property type="entry name" value="DNA_glycosylase"/>
</dbReference>
<comment type="subcellular location">
    <subcellularLocation>
        <location evidence="8">Nucleus</location>
    </subcellularLocation>
    <subcellularLocation>
        <location evidence="8">Mitochondrion</location>
    </subcellularLocation>
</comment>
<comment type="similarity">
    <text evidence="1 8">Belongs to the Nth/MutY family.</text>
</comment>